<dbReference type="Proteomes" id="UP001218579">
    <property type="component" value="Unassembled WGS sequence"/>
</dbReference>
<evidence type="ECO:0000313" key="4">
    <source>
        <dbReference type="EMBL" id="MDC7674840.1"/>
    </source>
</evidence>
<evidence type="ECO:0000313" key="5">
    <source>
        <dbReference type="Proteomes" id="UP001218579"/>
    </source>
</evidence>
<dbReference type="PANTHER" id="PTHR11364">
    <property type="entry name" value="THIOSULFATE SULFERTANSFERASE"/>
    <property type="match status" value="1"/>
</dbReference>
<organism evidence="4 5">
    <name type="scientific">Asticcacaulis machinosus</name>
    <dbReference type="NCBI Taxonomy" id="2984211"/>
    <lineage>
        <taxon>Bacteria</taxon>
        <taxon>Pseudomonadati</taxon>
        <taxon>Pseudomonadota</taxon>
        <taxon>Alphaproteobacteria</taxon>
        <taxon>Caulobacterales</taxon>
        <taxon>Caulobacteraceae</taxon>
        <taxon>Asticcacaulis</taxon>
    </lineage>
</organism>
<keyword evidence="2" id="KW-0677">Repeat</keyword>
<name>A0ABT5HF09_9CAUL</name>
<proteinExistence type="predicted"/>
<dbReference type="InterPro" id="IPR001763">
    <property type="entry name" value="Rhodanese-like_dom"/>
</dbReference>
<dbReference type="SUPFAM" id="SSF52821">
    <property type="entry name" value="Rhodanese/Cell cycle control phosphatase"/>
    <property type="match status" value="2"/>
</dbReference>
<evidence type="ECO:0000259" key="3">
    <source>
        <dbReference type="PROSITE" id="PS50206"/>
    </source>
</evidence>
<dbReference type="InterPro" id="IPR036873">
    <property type="entry name" value="Rhodanese-like_dom_sf"/>
</dbReference>
<dbReference type="CDD" id="cd01449">
    <property type="entry name" value="TST_Repeat_2"/>
    <property type="match status" value="1"/>
</dbReference>
<dbReference type="PROSITE" id="PS50206">
    <property type="entry name" value="RHODANESE_3"/>
    <property type="match status" value="2"/>
</dbReference>
<dbReference type="Gene3D" id="3.40.250.10">
    <property type="entry name" value="Rhodanese-like domain"/>
    <property type="match status" value="2"/>
</dbReference>
<sequence length="276" mass="30049">MTSSQIDVEELNGLLGKGSVKILDGSWDLGGADMKTAFRKAHIPTAQFFDLDAVSDHSIDLPHMAPSPAQFAEAVGKLGISESDHVVIYDQQGLFSAARIWWTFKLMGHHKVQILKGGLPAWRGLSAPLTDEISAPTFKSYKANYNADLIVKIYDLSAQIGINGFMIFDARSRARFHGAAPEPRPGLISGHIPQSHSLPFDQLLENGQLRPVSDLKSIFDHMGLTPDQTAVTTCGSGVTAAIIALALHEIGHKHIKLYDGSWAEWGQPHLNMPVNI</sequence>
<dbReference type="CDD" id="cd01448">
    <property type="entry name" value="TST_Repeat_1"/>
    <property type="match status" value="1"/>
</dbReference>
<evidence type="ECO:0000256" key="1">
    <source>
        <dbReference type="ARBA" id="ARBA00022679"/>
    </source>
</evidence>
<dbReference type="SMART" id="SM00450">
    <property type="entry name" value="RHOD"/>
    <property type="match status" value="2"/>
</dbReference>
<evidence type="ECO:0000256" key="2">
    <source>
        <dbReference type="ARBA" id="ARBA00022737"/>
    </source>
</evidence>
<feature type="domain" description="Rhodanese" evidence="3">
    <location>
        <begin position="161"/>
        <end position="271"/>
    </location>
</feature>
<feature type="domain" description="Rhodanese" evidence="3">
    <location>
        <begin position="16"/>
        <end position="131"/>
    </location>
</feature>
<dbReference type="Pfam" id="PF00581">
    <property type="entry name" value="Rhodanese"/>
    <property type="match status" value="2"/>
</dbReference>
<accession>A0ABT5HF09</accession>
<comment type="caution">
    <text evidence="4">The sequence shown here is derived from an EMBL/GenBank/DDBJ whole genome shotgun (WGS) entry which is preliminary data.</text>
</comment>
<dbReference type="RefSeq" id="WP_272743153.1">
    <property type="nucleotide sequence ID" value="NZ_JAQQKV010000001.1"/>
</dbReference>
<keyword evidence="1" id="KW-0808">Transferase</keyword>
<dbReference type="PANTHER" id="PTHR11364:SF27">
    <property type="entry name" value="SULFURTRANSFERASE"/>
    <property type="match status" value="1"/>
</dbReference>
<dbReference type="InterPro" id="IPR045078">
    <property type="entry name" value="TST/MPST-like"/>
</dbReference>
<reference evidence="4 5" key="1">
    <citation type="submission" date="2023-01" db="EMBL/GenBank/DDBJ databases">
        <title>Novel species of the genus Asticcacaulis isolated from rivers.</title>
        <authorList>
            <person name="Lu H."/>
        </authorList>
    </citation>
    <scope>NUCLEOTIDE SEQUENCE [LARGE SCALE GENOMIC DNA]</scope>
    <source>
        <strain evidence="4 5">LKC15W</strain>
    </source>
</reference>
<gene>
    <name evidence="4" type="ORF">PQU98_01750</name>
</gene>
<keyword evidence="5" id="KW-1185">Reference proteome</keyword>
<protein>
    <submittedName>
        <fullName evidence="4">Sulfurtransferase</fullName>
    </submittedName>
</protein>
<dbReference type="EMBL" id="JAQQKV010000001">
    <property type="protein sequence ID" value="MDC7674840.1"/>
    <property type="molecule type" value="Genomic_DNA"/>
</dbReference>